<dbReference type="InterPro" id="IPR035919">
    <property type="entry name" value="EAL_sf"/>
</dbReference>
<dbReference type="PATRIC" id="fig|1038922.3.peg.1329"/>
<keyword evidence="3" id="KW-0812">Transmembrane</keyword>
<dbReference type="SUPFAM" id="SSF55073">
    <property type="entry name" value="Nucleotide cyclase"/>
    <property type="match status" value="1"/>
</dbReference>
<dbReference type="InterPro" id="IPR043128">
    <property type="entry name" value="Rev_trsase/Diguanyl_cyclase"/>
</dbReference>
<dbReference type="Pfam" id="PF00990">
    <property type="entry name" value="GGDEF"/>
    <property type="match status" value="1"/>
</dbReference>
<evidence type="ECO:0000256" key="2">
    <source>
        <dbReference type="ARBA" id="ARBA00022636"/>
    </source>
</evidence>
<dbReference type="EC" id="3.1.4.52" evidence="1"/>
<dbReference type="RefSeq" id="WP_003184531.1">
    <property type="nucleotide sequence ID" value="NZ_CM001558.1"/>
</dbReference>
<organism evidence="6">
    <name type="scientific">Pseudomonas fluorescens (strain Q2-87)</name>
    <dbReference type="NCBI Taxonomy" id="1038922"/>
    <lineage>
        <taxon>Bacteria</taxon>
        <taxon>Pseudomonadati</taxon>
        <taxon>Pseudomonadota</taxon>
        <taxon>Gammaproteobacteria</taxon>
        <taxon>Pseudomonadales</taxon>
        <taxon>Pseudomonadaceae</taxon>
        <taxon>Pseudomonas</taxon>
    </lineage>
</organism>
<dbReference type="InterPro" id="IPR050706">
    <property type="entry name" value="Cyclic-di-GMP_PDE-like"/>
</dbReference>
<dbReference type="eggNOG" id="COG5001">
    <property type="taxonomic scope" value="Bacteria"/>
</dbReference>
<dbReference type="NCBIfam" id="TIGR00254">
    <property type="entry name" value="GGDEF"/>
    <property type="match status" value="1"/>
</dbReference>
<dbReference type="CDD" id="cd01949">
    <property type="entry name" value="GGDEF"/>
    <property type="match status" value="1"/>
</dbReference>
<dbReference type="PROSITE" id="PS51257">
    <property type="entry name" value="PROKAR_LIPOPROTEIN"/>
    <property type="match status" value="1"/>
</dbReference>
<evidence type="ECO:0000256" key="3">
    <source>
        <dbReference type="SAM" id="Phobius"/>
    </source>
</evidence>
<sequence>MKLELKNSLSVKLLRVVLLSALFVGMILSCAQIVFDAYKTNRAVASDAQRILDMFRDPSTQAVYSLDREMGMQVIEGLFQDEAVRMASIGHPRETMLAEKSRPLQRSESRWLTDLILGKERTFTTQLVGRGPYSEYYGDLSITLDTATYGQGFIVSSVIIFISGMLRALAMGLVLYLVYHWLLTKPLSRIIQHLTEINPDRPSEHKIPQLKGHERNELGLWINTANQLLESIERNTHLRHEAENSLLRMAQYDFLTGLPNRQQLQQQLDKILVDAGRLQRRVAVLCVGLDDFKGINEQFSYQTGDQLLLALADRLRAHSGRLGALARLGGDQFALVQADIEQPYEAAELAQSILDDLEAPFAIEDQQIRLRATIGITLFPEDGDSTEKLLQKAEQTMTLAKSRSRNRYQFYIASVDSEMRRRRELEKDLREALAREQFSLVYQPQISYRDLRVVGTEALIRWHHPEHGLVPPDLFIPLAEQNGTIIAIGEWVLDQACKQLREWHDQGFIDLRMAVNLSTVQLHHAELPRVVNNFLQMYRLPPRSLELEVTETGLMEDITTAAQHLLSLRRSGALIAIDDFGTGYSSLSYLKSLPLDKIKIDKSFVQDLLDDEDDATIVRAIIQLGKSLGMQVIAEGVETLEQEAYIIAEGCHEGQGYYYSKPLPARELGIYLKQAQRSQVSII</sequence>
<dbReference type="SMART" id="SM00267">
    <property type="entry name" value="GGDEF"/>
    <property type="match status" value="1"/>
</dbReference>
<dbReference type="Gene3D" id="3.20.20.450">
    <property type="entry name" value="EAL domain"/>
    <property type="match status" value="1"/>
</dbReference>
<dbReference type="Proteomes" id="UP000007289">
    <property type="component" value="Chromosome"/>
</dbReference>
<feature type="domain" description="GGDEF" evidence="5">
    <location>
        <begin position="280"/>
        <end position="413"/>
    </location>
</feature>
<reference evidence="6" key="1">
    <citation type="journal article" date="2012" name="PLoS Genet.">
        <title>Comparative Genomics of Plant-Associated Pseudomonas spp.: Insights into Diversity and Inheritance of Traits Involved in Multitrophic Interactions.</title>
        <authorList>
            <person name="Loper J.E."/>
            <person name="Hassan K.A."/>
            <person name="Mavrodi D.V."/>
            <person name="Davis E.W.II."/>
            <person name="Lim C.K."/>
            <person name="Shaffer B.T."/>
            <person name="Elbourne L.D."/>
            <person name="Stockwell V.O."/>
            <person name="Hartney S.L."/>
            <person name="Breakwell K."/>
            <person name="Henkels M.D."/>
            <person name="Tetu S.G."/>
            <person name="Rangel L.I."/>
            <person name="Kidarsa T.A."/>
            <person name="Wilson N.L."/>
            <person name="van de Mortel J.E."/>
            <person name="Song C."/>
            <person name="Blumhagen R."/>
            <person name="Radune D."/>
            <person name="Hostetler J.B."/>
            <person name="Brinkac L.M."/>
            <person name="Durkin A.S."/>
            <person name="Kluepfel D.A."/>
            <person name="Wechter W.P."/>
            <person name="Anderson A.J."/>
            <person name="Kim Y.C."/>
            <person name="Pierson L.S.III."/>
            <person name="Pierson E.A."/>
            <person name="Lindow S.E."/>
            <person name="Kobayashi D.Y."/>
            <person name="Raaijmakers J.M."/>
            <person name="Weller D.M."/>
            <person name="Thomashow L.S."/>
            <person name="Allen A.E."/>
            <person name="Paulsen I.T."/>
        </authorList>
    </citation>
    <scope>NUCLEOTIDE SEQUENCE [LARGE SCALE GENOMIC DNA]</scope>
    <source>
        <strain evidence="6">Q2-87</strain>
    </source>
</reference>
<dbReference type="InterPro" id="IPR000160">
    <property type="entry name" value="GGDEF_dom"/>
</dbReference>
<dbReference type="PROSITE" id="PS50887">
    <property type="entry name" value="GGDEF"/>
    <property type="match status" value="1"/>
</dbReference>
<dbReference type="SUPFAM" id="SSF141868">
    <property type="entry name" value="EAL domain-like"/>
    <property type="match status" value="1"/>
</dbReference>
<gene>
    <name evidence="6" type="ORF">PflQ2_4184</name>
</gene>
<name>J2Y8U8_PSEFQ</name>
<evidence type="ECO:0000259" key="4">
    <source>
        <dbReference type="PROSITE" id="PS50883"/>
    </source>
</evidence>
<comment type="caution">
    <text evidence="6">The sequence shown here is derived from an EMBL/GenBank/DDBJ whole genome shotgun (WGS) entry which is preliminary data.</text>
</comment>
<dbReference type="Pfam" id="PF00563">
    <property type="entry name" value="EAL"/>
    <property type="match status" value="1"/>
</dbReference>
<dbReference type="InterPro" id="IPR029787">
    <property type="entry name" value="Nucleotide_cyclase"/>
</dbReference>
<feature type="transmembrane region" description="Helical" evidence="3">
    <location>
        <begin position="12"/>
        <end position="35"/>
    </location>
</feature>
<dbReference type="PROSITE" id="PS50883">
    <property type="entry name" value="EAL"/>
    <property type="match status" value="1"/>
</dbReference>
<dbReference type="InterPro" id="IPR001633">
    <property type="entry name" value="EAL_dom"/>
</dbReference>
<proteinExistence type="predicted"/>
<keyword evidence="2" id="KW-0973">c-di-GMP</keyword>
<dbReference type="FunFam" id="3.20.20.450:FF:000001">
    <property type="entry name" value="Cyclic di-GMP phosphodiesterase yahA"/>
    <property type="match status" value="1"/>
</dbReference>
<feature type="domain" description="EAL" evidence="4">
    <location>
        <begin position="422"/>
        <end position="676"/>
    </location>
</feature>
<accession>J2Y8U8</accession>
<dbReference type="Gene3D" id="3.30.70.270">
    <property type="match status" value="1"/>
</dbReference>
<dbReference type="AlphaFoldDB" id="J2Y8U8"/>
<keyword evidence="6" id="KW-0449">Lipoprotein</keyword>
<dbReference type="EMBL" id="AGBM01000001">
    <property type="protein sequence ID" value="EJL03319.1"/>
    <property type="molecule type" value="Genomic_DNA"/>
</dbReference>
<keyword evidence="3" id="KW-1133">Transmembrane helix</keyword>
<feature type="transmembrane region" description="Helical" evidence="3">
    <location>
        <begin position="153"/>
        <end position="179"/>
    </location>
</feature>
<protein>
    <recommendedName>
        <fullName evidence="1">cyclic-guanylate-specific phosphodiesterase</fullName>
        <ecNumber evidence="1">3.1.4.52</ecNumber>
    </recommendedName>
</protein>
<dbReference type="PANTHER" id="PTHR33121">
    <property type="entry name" value="CYCLIC DI-GMP PHOSPHODIESTERASE PDEF"/>
    <property type="match status" value="1"/>
</dbReference>
<keyword evidence="3" id="KW-0472">Membrane</keyword>
<dbReference type="HOGENOM" id="CLU_000445_70_46_6"/>
<evidence type="ECO:0000313" key="6">
    <source>
        <dbReference type="EMBL" id="EJL03319.1"/>
    </source>
</evidence>
<dbReference type="SMART" id="SM00052">
    <property type="entry name" value="EAL"/>
    <property type="match status" value="1"/>
</dbReference>
<evidence type="ECO:0000259" key="5">
    <source>
        <dbReference type="PROSITE" id="PS50887"/>
    </source>
</evidence>
<dbReference type="GO" id="GO:0071111">
    <property type="term" value="F:cyclic-guanylate-specific phosphodiesterase activity"/>
    <property type="evidence" value="ECO:0007669"/>
    <property type="project" value="UniProtKB-EC"/>
</dbReference>
<dbReference type="PANTHER" id="PTHR33121:SF71">
    <property type="entry name" value="OXYGEN SENSOR PROTEIN DOSP"/>
    <property type="match status" value="1"/>
</dbReference>
<evidence type="ECO:0000256" key="1">
    <source>
        <dbReference type="ARBA" id="ARBA00012282"/>
    </source>
</evidence>
<dbReference type="CDD" id="cd01948">
    <property type="entry name" value="EAL"/>
    <property type="match status" value="1"/>
</dbReference>